<dbReference type="AlphaFoldDB" id="A0A1W6CVU1"/>
<dbReference type="Gene3D" id="3.40.50.300">
    <property type="entry name" value="P-loop containing nucleotide triphosphate hydrolases"/>
    <property type="match status" value="1"/>
</dbReference>
<dbReference type="STRING" id="1945662.B0A89_04515"/>
<dbReference type="GO" id="GO:0019634">
    <property type="term" value="P:organic phosphonate metabolic process"/>
    <property type="evidence" value="ECO:0007669"/>
    <property type="project" value="UniProtKB-UniRule"/>
</dbReference>
<dbReference type="KEGG" id="pcon:B0A89_04515"/>
<keyword evidence="8" id="KW-1185">Reference proteome</keyword>
<evidence type="ECO:0000256" key="2">
    <source>
        <dbReference type="ARBA" id="ARBA00005069"/>
    </source>
</evidence>
<gene>
    <name evidence="6" type="primary">phnN</name>
    <name evidence="7" type="ORF">B0A89_04515</name>
</gene>
<evidence type="ECO:0000313" key="7">
    <source>
        <dbReference type="EMBL" id="ARJ69003.1"/>
    </source>
</evidence>
<dbReference type="EC" id="2.7.4.23" evidence="6"/>
<dbReference type="HAMAP" id="MF_00836">
    <property type="entry name" value="PhnN"/>
    <property type="match status" value="1"/>
</dbReference>
<dbReference type="InterPro" id="IPR012699">
    <property type="entry name" value="PhnN"/>
</dbReference>
<evidence type="ECO:0000256" key="6">
    <source>
        <dbReference type="HAMAP-Rule" id="MF_00836"/>
    </source>
</evidence>
<organism evidence="7 8">
    <name type="scientific">Paracoccus contaminans</name>
    <dbReference type="NCBI Taxonomy" id="1945662"/>
    <lineage>
        <taxon>Bacteria</taxon>
        <taxon>Pseudomonadati</taxon>
        <taxon>Pseudomonadota</taxon>
        <taxon>Alphaproteobacteria</taxon>
        <taxon>Rhodobacterales</taxon>
        <taxon>Paracoccaceae</taxon>
        <taxon>Paracoccus</taxon>
    </lineage>
</organism>
<evidence type="ECO:0000256" key="4">
    <source>
        <dbReference type="ARBA" id="ARBA00022741"/>
    </source>
</evidence>
<comment type="pathway">
    <text evidence="2 6">Metabolic intermediate biosynthesis; 5-phospho-alpha-D-ribose 1-diphosphate biosynthesis; 5-phospho-alpha-D-ribose 1-diphosphate from D-ribose 5-phosphate (route II): step 3/3.</text>
</comment>
<dbReference type="GO" id="GO:0033863">
    <property type="term" value="F:ribose 1,5-bisphosphate phosphokinase activity"/>
    <property type="evidence" value="ECO:0007669"/>
    <property type="project" value="UniProtKB-UniRule"/>
</dbReference>
<dbReference type="GO" id="GO:0005524">
    <property type="term" value="F:ATP binding"/>
    <property type="evidence" value="ECO:0007669"/>
    <property type="project" value="UniProtKB-KW"/>
</dbReference>
<accession>A0A1W6CVU1</accession>
<protein>
    <recommendedName>
        <fullName evidence="6">Ribose 1,5-bisphosphate phosphokinase PhnN</fullName>
        <ecNumber evidence="6">2.7.4.23</ecNumber>
    </recommendedName>
    <alternativeName>
        <fullName evidence="6">Ribose 1,5-bisphosphokinase</fullName>
    </alternativeName>
</protein>
<dbReference type="RefSeq" id="WP_085377117.1">
    <property type="nucleotide sequence ID" value="NZ_CP020612.1"/>
</dbReference>
<comment type="similarity">
    <text evidence="6">Belongs to the ribose 1,5-bisphosphokinase family.</text>
</comment>
<evidence type="ECO:0000256" key="5">
    <source>
        <dbReference type="ARBA" id="ARBA00022840"/>
    </source>
</evidence>
<dbReference type="GO" id="GO:0006015">
    <property type="term" value="P:5-phosphoribose 1-diphosphate biosynthetic process"/>
    <property type="evidence" value="ECO:0007669"/>
    <property type="project" value="UniProtKB-UniRule"/>
</dbReference>
<proteinExistence type="inferred from homology"/>
<keyword evidence="3 6" id="KW-0808">Transferase</keyword>
<dbReference type="UniPathway" id="UPA00087">
    <property type="reaction ID" value="UER00175"/>
</dbReference>
<dbReference type="Proteomes" id="UP000193017">
    <property type="component" value="Chromosome"/>
</dbReference>
<sequence length="173" mass="17698">MRLFAVVGPSGAGKDTLMAAAAAARPGVALVRRVITRPAEAGGEDFEPVTPAEFARRKAAGAFALDWTAHGLSYAIPHALPQAEAVLMNLSRRILDDAARVFPGIAILNVTARPEVLAARLAARGREDAAGIAARLDRGAPQAPCGAEVTTIDNSGPLADATAAFLAAIGQTP</sequence>
<feature type="binding site" evidence="6">
    <location>
        <begin position="8"/>
        <end position="15"/>
    </location>
    <ligand>
        <name>ATP</name>
        <dbReference type="ChEBI" id="CHEBI:30616"/>
    </ligand>
</feature>
<evidence type="ECO:0000256" key="3">
    <source>
        <dbReference type="ARBA" id="ARBA00022679"/>
    </source>
</evidence>
<evidence type="ECO:0000256" key="1">
    <source>
        <dbReference type="ARBA" id="ARBA00000373"/>
    </source>
</evidence>
<dbReference type="EMBL" id="CP020612">
    <property type="protein sequence ID" value="ARJ69003.1"/>
    <property type="molecule type" value="Genomic_DNA"/>
</dbReference>
<dbReference type="NCBIfam" id="TIGR02322">
    <property type="entry name" value="phosphon_PhnN"/>
    <property type="match status" value="1"/>
</dbReference>
<keyword evidence="5 6" id="KW-0067">ATP-binding</keyword>
<reference evidence="7 8" key="1">
    <citation type="submission" date="2017-03" db="EMBL/GenBank/DDBJ databases">
        <title>Genome sequence of Paracoccus contaminans isolated from a water microcosm.</title>
        <authorList>
            <person name="Aurass P."/>
            <person name="Karste S."/>
            <person name="Trost E."/>
            <person name="Glaeser S.P."/>
            <person name="Kaempfer P."/>
            <person name="Flieger A."/>
        </authorList>
    </citation>
    <scope>NUCLEOTIDE SEQUENCE [LARGE SCALE GENOMIC DNA]</scope>
    <source>
        <strain evidence="8">RKI 16-01929T\LMG 29738T\CCM 8701T\CIP 111112T</strain>
    </source>
</reference>
<dbReference type="SUPFAM" id="SSF52540">
    <property type="entry name" value="P-loop containing nucleoside triphosphate hydrolases"/>
    <property type="match status" value="1"/>
</dbReference>
<evidence type="ECO:0000313" key="8">
    <source>
        <dbReference type="Proteomes" id="UP000193017"/>
    </source>
</evidence>
<comment type="catalytic activity">
    <reaction evidence="1 6">
        <text>alpha-D-ribose 1,5-bisphosphate + ATP = 5-phospho-alpha-D-ribose 1-diphosphate + ADP</text>
        <dbReference type="Rhea" id="RHEA:20109"/>
        <dbReference type="ChEBI" id="CHEBI:30616"/>
        <dbReference type="ChEBI" id="CHEBI:58017"/>
        <dbReference type="ChEBI" id="CHEBI:68688"/>
        <dbReference type="ChEBI" id="CHEBI:456216"/>
        <dbReference type="EC" id="2.7.4.23"/>
    </reaction>
</comment>
<dbReference type="OrthoDB" id="341217at2"/>
<name>A0A1W6CVU1_9RHOB</name>
<keyword evidence="4 6" id="KW-0547">Nucleotide-binding</keyword>
<keyword evidence="7" id="KW-0418">Kinase</keyword>
<comment type="function">
    <text evidence="6">Catalyzes the phosphorylation of ribose 1,5-bisphosphate to 5-phospho-D-ribosyl alpha-1-diphosphate (PRPP).</text>
</comment>
<dbReference type="InterPro" id="IPR027417">
    <property type="entry name" value="P-loop_NTPase"/>
</dbReference>